<name>A0A6A6PND2_9PEZI</name>
<dbReference type="SUPFAM" id="SSF48452">
    <property type="entry name" value="TPR-like"/>
    <property type="match status" value="1"/>
</dbReference>
<accession>A0A6A6PND2</accession>
<evidence type="ECO:0000313" key="1">
    <source>
        <dbReference type="EMBL" id="KAF2481620.1"/>
    </source>
</evidence>
<dbReference type="Gene3D" id="1.25.40.10">
    <property type="entry name" value="Tetratricopeptide repeat domain"/>
    <property type="match status" value="1"/>
</dbReference>
<sequence length="402" mass="46698">MPALHFLTLPPEVREHIYTLLLRPDANRLFEPDEYTDYNYAPALVLFRLNRQIYAEARKVFRHLNIFVRIETPWPEAREHVQSEGHTPILMKKERAERFTGHTLNVVIDAPQSPIQDADVERFVIHLADLEKFTKSWYYADLSHPGLNSFLRLSLHLRDPYTPDWDEKRMPKWLQRALLLPFGMVKDLRETVITGDPEPLPSIETELRAAQAVPHKSAEYCLHEATRLKLEGNAALAKEDYTLALEKYREAWEAMHVVVKGRQRHIHADAFFGRELAEPPFEGKNGQQERLILRVHLVANTILVYLKLQDWYEATFWGMRTIRMLRQAMGLDENAVMPADEEAVLNFPAMEQMGKIYYRTGVAWRELGDTDAARRLLRVAAVYLPRDEKVRSDLGGLTLRLG</sequence>
<protein>
    <submittedName>
        <fullName evidence="1">Uncharacterized protein</fullName>
    </submittedName>
</protein>
<dbReference type="RefSeq" id="XP_033588190.1">
    <property type="nucleotide sequence ID" value="XM_033731296.1"/>
</dbReference>
<dbReference type="EMBL" id="MU001637">
    <property type="protein sequence ID" value="KAF2481620.1"/>
    <property type="molecule type" value="Genomic_DNA"/>
</dbReference>
<evidence type="ECO:0000313" key="2">
    <source>
        <dbReference type="Proteomes" id="UP000799767"/>
    </source>
</evidence>
<proteinExistence type="predicted"/>
<gene>
    <name evidence="1" type="ORF">BDY17DRAFT_252917</name>
</gene>
<dbReference type="AlphaFoldDB" id="A0A6A6PND2"/>
<reference evidence="1" key="1">
    <citation type="journal article" date="2020" name="Stud. Mycol.">
        <title>101 Dothideomycetes genomes: a test case for predicting lifestyles and emergence of pathogens.</title>
        <authorList>
            <person name="Haridas S."/>
            <person name="Albert R."/>
            <person name="Binder M."/>
            <person name="Bloem J."/>
            <person name="Labutti K."/>
            <person name="Salamov A."/>
            <person name="Andreopoulos B."/>
            <person name="Baker S."/>
            <person name="Barry K."/>
            <person name="Bills G."/>
            <person name="Bluhm B."/>
            <person name="Cannon C."/>
            <person name="Castanera R."/>
            <person name="Culley D."/>
            <person name="Daum C."/>
            <person name="Ezra D."/>
            <person name="Gonzalez J."/>
            <person name="Henrissat B."/>
            <person name="Kuo A."/>
            <person name="Liang C."/>
            <person name="Lipzen A."/>
            <person name="Lutzoni F."/>
            <person name="Magnuson J."/>
            <person name="Mondo S."/>
            <person name="Nolan M."/>
            <person name="Ohm R."/>
            <person name="Pangilinan J."/>
            <person name="Park H.-J."/>
            <person name="Ramirez L."/>
            <person name="Alfaro M."/>
            <person name="Sun H."/>
            <person name="Tritt A."/>
            <person name="Yoshinaga Y."/>
            <person name="Zwiers L.-H."/>
            <person name="Turgeon B."/>
            <person name="Goodwin S."/>
            <person name="Spatafora J."/>
            <person name="Crous P."/>
            <person name="Grigoriev I."/>
        </authorList>
    </citation>
    <scope>NUCLEOTIDE SEQUENCE</scope>
    <source>
        <strain evidence="1">CBS 113389</strain>
    </source>
</reference>
<dbReference type="Proteomes" id="UP000799767">
    <property type="component" value="Unassembled WGS sequence"/>
</dbReference>
<dbReference type="OrthoDB" id="5229512at2759"/>
<dbReference type="GeneID" id="54472298"/>
<organism evidence="1 2">
    <name type="scientific">Neohortaea acidophila</name>
    <dbReference type="NCBI Taxonomy" id="245834"/>
    <lineage>
        <taxon>Eukaryota</taxon>
        <taxon>Fungi</taxon>
        <taxon>Dikarya</taxon>
        <taxon>Ascomycota</taxon>
        <taxon>Pezizomycotina</taxon>
        <taxon>Dothideomycetes</taxon>
        <taxon>Dothideomycetidae</taxon>
        <taxon>Mycosphaerellales</taxon>
        <taxon>Teratosphaeriaceae</taxon>
        <taxon>Neohortaea</taxon>
    </lineage>
</organism>
<dbReference type="InterPro" id="IPR011990">
    <property type="entry name" value="TPR-like_helical_dom_sf"/>
</dbReference>
<keyword evidence="2" id="KW-1185">Reference proteome</keyword>